<feature type="domain" description="N-acetyltransferase" evidence="4">
    <location>
        <begin position="5"/>
        <end position="167"/>
    </location>
</feature>
<keyword evidence="1" id="KW-0808">Transferase</keyword>
<accession>A0ABQ0QHT9</accession>
<proteinExistence type="inferred from homology"/>
<evidence type="ECO:0000313" key="6">
    <source>
        <dbReference type="Proteomes" id="UP001062443"/>
    </source>
</evidence>
<dbReference type="PANTHER" id="PTHR43792">
    <property type="entry name" value="GNAT FAMILY, PUTATIVE (AFU_ORTHOLOGUE AFUA_3G00765)-RELATED-RELATED"/>
    <property type="match status" value="1"/>
</dbReference>
<evidence type="ECO:0000259" key="4">
    <source>
        <dbReference type="PROSITE" id="PS51186"/>
    </source>
</evidence>
<gene>
    <name evidence="5" type="ORF">AA106556_0741</name>
</gene>
<dbReference type="PROSITE" id="PS51186">
    <property type="entry name" value="GNAT"/>
    <property type="match status" value="1"/>
</dbReference>
<dbReference type="InterPro" id="IPR051531">
    <property type="entry name" value="N-acetyltransferase"/>
</dbReference>
<dbReference type="Gene3D" id="3.40.630.30">
    <property type="match status" value="1"/>
</dbReference>
<evidence type="ECO:0000256" key="2">
    <source>
        <dbReference type="ARBA" id="ARBA00023315"/>
    </source>
</evidence>
<comment type="caution">
    <text evidence="5">The sequence shown here is derived from an EMBL/GenBank/DDBJ whole genome shotgun (WGS) entry which is preliminary data.</text>
</comment>
<dbReference type="EMBL" id="BAQB01000005">
    <property type="protein sequence ID" value="GBR45346.1"/>
    <property type="molecule type" value="Genomic_DNA"/>
</dbReference>
<sequence>MLSSVLLREVVAGDCDALVAANCANKPFHAPWATPFCDEAGFRQWFAVCSSDGAAGYVALERQTGQVIGVLTLSQIVYGNFCNAYLGYYGMKAACGRGLMTEAVRLVLVRAFGDLGLHRIEANVQPDNQRSIALLHRLGFQKEGFSPHYLRISGVWRDHERWAIRREMFSGS</sequence>
<keyword evidence="2" id="KW-0012">Acyltransferase</keyword>
<keyword evidence="6" id="KW-1185">Reference proteome</keyword>
<comment type="similarity">
    <text evidence="3">Belongs to the acetyltransferase family. RimJ subfamily.</text>
</comment>
<protein>
    <submittedName>
        <fullName evidence="5">N-acetyltransferase GCN5</fullName>
    </submittedName>
</protein>
<dbReference type="Proteomes" id="UP001062443">
    <property type="component" value="Unassembled WGS sequence"/>
</dbReference>
<dbReference type="Pfam" id="PF13302">
    <property type="entry name" value="Acetyltransf_3"/>
    <property type="match status" value="1"/>
</dbReference>
<evidence type="ECO:0000256" key="1">
    <source>
        <dbReference type="ARBA" id="ARBA00022679"/>
    </source>
</evidence>
<evidence type="ECO:0000313" key="5">
    <source>
        <dbReference type="EMBL" id="GBR45346.1"/>
    </source>
</evidence>
<dbReference type="InterPro" id="IPR016181">
    <property type="entry name" value="Acyl_CoA_acyltransferase"/>
</dbReference>
<dbReference type="PANTHER" id="PTHR43792:SF8">
    <property type="entry name" value="[RIBOSOMAL PROTEIN US5]-ALANINE N-ACETYLTRANSFERASE"/>
    <property type="match status" value="1"/>
</dbReference>
<dbReference type="InterPro" id="IPR000182">
    <property type="entry name" value="GNAT_dom"/>
</dbReference>
<organism evidence="5 6">
    <name type="scientific">Neokomagataea tanensis NBRC 106556</name>
    <dbReference type="NCBI Taxonomy" id="1223519"/>
    <lineage>
        <taxon>Bacteria</taxon>
        <taxon>Pseudomonadati</taxon>
        <taxon>Pseudomonadota</taxon>
        <taxon>Alphaproteobacteria</taxon>
        <taxon>Acetobacterales</taxon>
        <taxon>Acetobacteraceae</taxon>
        <taxon>Neokomagataea</taxon>
    </lineage>
</organism>
<name>A0ABQ0QHT9_9PROT</name>
<evidence type="ECO:0000256" key="3">
    <source>
        <dbReference type="ARBA" id="ARBA00038502"/>
    </source>
</evidence>
<dbReference type="RefSeq" id="WP_174523601.1">
    <property type="nucleotide sequence ID" value="NZ_BAQB01000005.1"/>
</dbReference>
<reference evidence="5" key="1">
    <citation type="submission" date="2013-04" db="EMBL/GenBank/DDBJ databases">
        <title>The genome sequencing project of 58 acetic acid bacteria.</title>
        <authorList>
            <person name="Okamoto-Kainuma A."/>
            <person name="Ishikawa M."/>
            <person name="Umino S."/>
            <person name="Koizumi Y."/>
            <person name="Shiwa Y."/>
            <person name="Yoshikawa H."/>
            <person name="Matsutani M."/>
            <person name="Matsushita K."/>
        </authorList>
    </citation>
    <scope>NUCLEOTIDE SEQUENCE</scope>
    <source>
        <strain evidence="5">NBRC 106556</strain>
    </source>
</reference>
<dbReference type="SUPFAM" id="SSF55729">
    <property type="entry name" value="Acyl-CoA N-acyltransferases (Nat)"/>
    <property type="match status" value="1"/>
</dbReference>